<sequence>MEDTMKICQGCGSEYSASACPACGKSTLKTGDSQEPLDGGAASGSQAFPKWIIPFLVAGSALFTFLLCSALKLGFGGLTSPIQAASVPGEAFPSASQADPDTSLLPAEPFEIKLSAGNYTGGIDIPAGRYNLTALLGSGNVISSAGLNQMMGVDQGAPYVQACRNALIEKGTELHISGSVVLRFCSEQAQVSAMIPRVNELTELVTLPSGEYTAGSDFPAGVYDIFYVSGCGNVITSNGVNELFGLSAFRHITSFYNAVLEEGTTLCLSGVTVQLIPSTGIVASP</sequence>
<dbReference type="AlphaFoldDB" id="C0EFR3"/>
<evidence type="ECO:0000256" key="1">
    <source>
        <dbReference type="SAM" id="Phobius"/>
    </source>
</evidence>
<dbReference type="STRING" id="537013.CLOSTMETH_02705"/>
<dbReference type="EMBL" id="ACEC01000093">
    <property type="protein sequence ID" value="EEG29692.1"/>
    <property type="molecule type" value="Genomic_DNA"/>
</dbReference>
<protein>
    <submittedName>
        <fullName evidence="2">Uncharacterized protein</fullName>
    </submittedName>
</protein>
<reference evidence="2 3" key="1">
    <citation type="submission" date="2009-01" db="EMBL/GenBank/DDBJ databases">
        <authorList>
            <person name="Fulton L."/>
            <person name="Clifton S."/>
            <person name="Fulton B."/>
            <person name="Xu J."/>
            <person name="Minx P."/>
            <person name="Pepin K.H."/>
            <person name="Johnson M."/>
            <person name="Bhonagiri V."/>
            <person name="Nash W.E."/>
            <person name="Mardis E.R."/>
            <person name="Wilson R.K."/>
        </authorList>
    </citation>
    <scope>NUCLEOTIDE SEQUENCE [LARGE SCALE GENOMIC DNA]</scope>
    <source>
        <strain evidence="2 3">DSM 5476</strain>
    </source>
</reference>
<feature type="transmembrane region" description="Helical" evidence="1">
    <location>
        <begin position="51"/>
        <end position="71"/>
    </location>
</feature>
<keyword evidence="3" id="KW-1185">Reference proteome</keyword>
<evidence type="ECO:0000313" key="3">
    <source>
        <dbReference type="Proteomes" id="UP000003340"/>
    </source>
</evidence>
<keyword evidence="1" id="KW-0812">Transmembrane</keyword>
<reference evidence="2 3" key="2">
    <citation type="submission" date="2009-02" db="EMBL/GenBank/DDBJ databases">
        <title>Draft genome sequence of Clostridium methylpentosum (DSM 5476).</title>
        <authorList>
            <person name="Sudarsanam P."/>
            <person name="Ley R."/>
            <person name="Guruge J."/>
            <person name="Turnbaugh P.J."/>
            <person name="Mahowald M."/>
            <person name="Liep D."/>
            <person name="Gordon J."/>
        </authorList>
    </citation>
    <scope>NUCLEOTIDE SEQUENCE [LARGE SCALE GENOMIC DNA]</scope>
    <source>
        <strain evidence="2 3">DSM 5476</strain>
    </source>
</reference>
<dbReference type="Proteomes" id="UP000003340">
    <property type="component" value="Unassembled WGS sequence"/>
</dbReference>
<name>C0EFR3_9FIRM</name>
<keyword evidence="1" id="KW-1133">Transmembrane helix</keyword>
<accession>C0EFR3</accession>
<keyword evidence="1" id="KW-0472">Membrane</keyword>
<dbReference type="HOGENOM" id="CLU_975593_0_0_9"/>
<evidence type="ECO:0000313" key="2">
    <source>
        <dbReference type="EMBL" id="EEG29692.1"/>
    </source>
</evidence>
<gene>
    <name evidence="2" type="ORF">CLOSTMETH_02705</name>
</gene>
<comment type="caution">
    <text evidence="2">The sequence shown here is derived from an EMBL/GenBank/DDBJ whole genome shotgun (WGS) entry which is preliminary data.</text>
</comment>
<proteinExistence type="predicted"/>
<organism evidence="2 3">
    <name type="scientific">[Clostridium] methylpentosum DSM 5476</name>
    <dbReference type="NCBI Taxonomy" id="537013"/>
    <lineage>
        <taxon>Bacteria</taxon>
        <taxon>Bacillati</taxon>
        <taxon>Bacillota</taxon>
        <taxon>Clostridia</taxon>
        <taxon>Eubacteriales</taxon>
        <taxon>Oscillospiraceae</taxon>
        <taxon>Oscillospiraceae incertae sedis</taxon>
    </lineage>
</organism>
<dbReference type="eggNOG" id="ENOG5030WDF">
    <property type="taxonomic scope" value="Bacteria"/>
</dbReference>